<dbReference type="EMBL" id="JAMZIH010004755">
    <property type="protein sequence ID" value="KAJ1676161.1"/>
    <property type="molecule type" value="Genomic_DNA"/>
</dbReference>
<organism evidence="1 2">
    <name type="scientific">Spiromyces aspiralis</name>
    <dbReference type="NCBI Taxonomy" id="68401"/>
    <lineage>
        <taxon>Eukaryota</taxon>
        <taxon>Fungi</taxon>
        <taxon>Fungi incertae sedis</taxon>
        <taxon>Zoopagomycota</taxon>
        <taxon>Kickxellomycotina</taxon>
        <taxon>Kickxellomycetes</taxon>
        <taxon>Kickxellales</taxon>
        <taxon>Kickxellaceae</taxon>
        <taxon>Spiromyces</taxon>
    </lineage>
</organism>
<feature type="non-terminal residue" evidence="1">
    <location>
        <position position="1"/>
    </location>
</feature>
<keyword evidence="2" id="KW-1185">Reference proteome</keyword>
<evidence type="ECO:0000313" key="1">
    <source>
        <dbReference type="EMBL" id="KAJ1676161.1"/>
    </source>
</evidence>
<comment type="caution">
    <text evidence="1">The sequence shown here is derived from an EMBL/GenBank/DDBJ whole genome shotgun (WGS) entry which is preliminary data.</text>
</comment>
<proteinExistence type="predicted"/>
<dbReference type="Proteomes" id="UP001145114">
    <property type="component" value="Unassembled WGS sequence"/>
</dbReference>
<gene>
    <name evidence="1" type="ORF">EV182_008743</name>
</gene>
<feature type="non-terminal residue" evidence="1">
    <location>
        <position position="128"/>
    </location>
</feature>
<protein>
    <submittedName>
        <fullName evidence="1">Uncharacterized protein</fullName>
    </submittedName>
</protein>
<name>A0ACC1HIH7_9FUNG</name>
<evidence type="ECO:0000313" key="2">
    <source>
        <dbReference type="Proteomes" id="UP001145114"/>
    </source>
</evidence>
<accession>A0ACC1HIH7</accession>
<reference evidence="1" key="1">
    <citation type="submission" date="2022-06" db="EMBL/GenBank/DDBJ databases">
        <title>Phylogenomic reconstructions and comparative analyses of Kickxellomycotina fungi.</title>
        <authorList>
            <person name="Reynolds N.K."/>
            <person name="Stajich J.E."/>
            <person name="Barry K."/>
            <person name="Grigoriev I.V."/>
            <person name="Crous P."/>
            <person name="Smith M.E."/>
        </authorList>
    </citation>
    <scope>NUCLEOTIDE SEQUENCE</scope>
    <source>
        <strain evidence="1">RSA 2271</strain>
    </source>
</reference>
<sequence>KAEVLCRLTPDANKDSLDEVERYNLSQRYQRPDDGIAMYDPIRGRYLFTVMIPVFSSKQEEAARTTALVPLAVYESDNVWAMVVEHRHEHRLAADTANRLAELIERQKSVALEIQSLMLSSAAEKAAM</sequence>